<evidence type="ECO:0000313" key="2">
    <source>
        <dbReference type="Proteomes" id="UP000782843"/>
    </source>
</evidence>
<name>A0A955L3U1_9BACT</name>
<dbReference type="Proteomes" id="UP000782843">
    <property type="component" value="Unassembled WGS sequence"/>
</dbReference>
<sequence>MLTNISQTAFLSAPLISLLDDNLKAKKNEHQDHHQFYARIVQIAAQHQVSVYEPSKYMDPDLHDYIRPEQIYQKNRDIIRTSDLLIAYVGKVSAGVGMEIEIANSFRIPVILLYENDSYNKVSRMVLGCRMAKHQISANSLLELSTSFENKFPSIISEIEEERMYVLTPKKTNLIKQLVAIHNASSLSIGQVAIRASIDKSYISRLLNEKISNPGRDQIIRLCAWGWKIDFARTNELLHDAGYEQLW</sequence>
<dbReference type="SUPFAM" id="SSF52309">
    <property type="entry name" value="N-(deoxy)ribosyltransferase-like"/>
    <property type="match status" value="1"/>
</dbReference>
<dbReference type="GO" id="GO:0003677">
    <property type="term" value="F:DNA binding"/>
    <property type="evidence" value="ECO:0007669"/>
    <property type="project" value="InterPro"/>
</dbReference>
<dbReference type="Gene3D" id="3.40.50.450">
    <property type="match status" value="1"/>
</dbReference>
<organism evidence="1 2">
    <name type="scientific">Candidatus Dojkabacteria bacterium</name>
    <dbReference type="NCBI Taxonomy" id="2099670"/>
    <lineage>
        <taxon>Bacteria</taxon>
        <taxon>Candidatus Dojkabacteria</taxon>
    </lineage>
</organism>
<proteinExistence type="predicted"/>
<comment type="caution">
    <text evidence="1">The sequence shown here is derived from an EMBL/GenBank/DDBJ whole genome shotgun (WGS) entry which is preliminary data.</text>
</comment>
<reference evidence="1" key="1">
    <citation type="submission" date="2020-04" db="EMBL/GenBank/DDBJ databases">
        <authorList>
            <person name="Zhang T."/>
        </authorList>
    </citation>
    <scope>NUCLEOTIDE SEQUENCE</scope>
    <source>
        <strain evidence="1">HKST-UBA10</strain>
    </source>
</reference>
<accession>A0A955L3U1</accession>
<dbReference type="InterPro" id="IPR007710">
    <property type="entry name" value="Nucleoside_deoxyribTrfase"/>
</dbReference>
<dbReference type="SUPFAM" id="SSF47413">
    <property type="entry name" value="lambda repressor-like DNA-binding domains"/>
    <property type="match status" value="1"/>
</dbReference>
<reference evidence="1" key="2">
    <citation type="journal article" date="2021" name="Microbiome">
        <title>Successional dynamics and alternative stable states in a saline activated sludge microbial community over 9 years.</title>
        <authorList>
            <person name="Wang Y."/>
            <person name="Ye J."/>
            <person name="Ju F."/>
            <person name="Liu L."/>
            <person name="Boyd J.A."/>
            <person name="Deng Y."/>
            <person name="Parks D.H."/>
            <person name="Jiang X."/>
            <person name="Yin X."/>
            <person name="Woodcroft B.J."/>
            <person name="Tyson G.W."/>
            <person name="Hugenholtz P."/>
            <person name="Polz M.F."/>
            <person name="Zhang T."/>
        </authorList>
    </citation>
    <scope>NUCLEOTIDE SEQUENCE</scope>
    <source>
        <strain evidence="1">HKST-UBA10</strain>
    </source>
</reference>
<protein>
    <submittedName>
        <fullName evidence="1">Nucleoside 2-deoxyribosyltransferase</fullName>
    </submittedName>
</protein>
<evidence type="ECO:0000313" key="1">
    <source>
        <dbReference type="EMBL" id="MCA9382414.1"/>
    </source>
</evidence>
<dbReference type="EMBL" id="JAGQLG010000127">
    <property type="protein sequence ID" value="MCA9382414.1"/>
    <property type="molecule type" value="Genomic_DNA"/>
</dbReference>
<dbReference type="AlphaFoldDB" id="A0A955L3U1"/>
<gene>
    <name evidence="1" type="ORF">KC660_03345</name>
</gene>
<dbReference type="Pfam" id="PF05014">
    <property type="entry name" value="Nuc_deoxyrib_tr"/>
    <property type="match status" value="1"/>
</dbReference>
<dbReference type="InterPro" id="IPR010982">
    <property type="entry name" value="Lambda_DNA-bd_dom_sf"/>
</dbReference>